<evidence type="ECO:0008006" key="10">
    <source>
        <dbReference type="Google" id="ProtNLM"/>
    </source>
</evidence>
<keyword evidence="9" id="KW-1185">Reference proteome</keyword>
<gene>
    <name evidence="8" type="ORF">A4R26_22570</name>
</gene>
<accession>A0A1V9FK77</accession>
<dbReference type="InterPro" id="IPR012944">
    <property type="entry name" value="SusD_RagB_dom"/>
</dbReference>
<evidence type="ECO:0000313" key="8">
    <source>
        <dbReference type="EMBL" id="OQP58752.1"/>
    </source>
</evidence>
<comment type="subcellular location">
    <subcellularLocation>
        <location evidence="1">Cell outer membrane</location>
    </subcellularLocation>
</comment>
<sequence length="496" mass="56112">MKLKIFSGCLLFTMLLVSCKKWIDVKPSDRLTEDQLFSTTQGYLNALNGVYIELTNPAIYGDRMTVSVLDVMAQNYIITPSTHRYIQYATFEYTADTPRIVFDNMWKKAYELILNCNVIIERCGENGNGVLTGPYFGMVKGEALALRAMLHFDMLRIFGPIYTQADKDKPCIPYNLASRPSSSDLLGSAAVMQHVIDDLTAAATLLKAADPIITEGVRHGANPAGANDLYYRQYRLNYYAVRALLARAYLWMQDKPKALQEAQQLLAETLDPAKPIFKLGETAATDPTKATDADYDHMFRSEVIFGLYTLNRQHIYNTYFSPEIQQPLRLSFNDYNADEQRLDALYDDGQDYRRKAWIPLRNANGTFLTHVKFSVAPYNPSPNMMPLIRMAEIILMAAECSNTLDEGKAYLNMLRTSKFCVDLNPTTTAQLKEYITNEFRKETIGEGQMFFYYKRNSMSTVPNHVWAGTPPVPTKTISLASYVVPLPVSEVSVRGN</sequence>
<proteinExistence type="inferred from homology"/>
<feature type="domain" description="SusD-like N-terminal" evidence="7">
    <location>
        <begin position="21"/>
        <end position="207"/>
    </location>
</feature>
<comment type="caution">
    <text evidence="8">The sequence shown here is derived from an EMBL/GenBank/DDBJ whole genome shotgun (WGS) entry which is preliminary data.</text>
</comment>
<dbReference type="Pfam" id="PF14322">
    <property type="entry name" value="SusD-like_3"/>
    <property type="match status" value="1"/>
</dbReference>
<keyword evidence="3" id="KW-0732">Signal</keyword>
<dbReference type="EMBL" id="LWBP01000187">
    <property type="protein sequence ID" value="OQP58752.1"/>
    <property type="molecule type" value="Genomic_DNA"/>
</dbReference>
<evidence type="ECO:0000256" key="3">
    <source>
        <dbReference type="ARBA" id="ARBA00022729"/>
    </source>
</evidence>
<evidence type="ECO:0000313" key="9">
    <source>
        <dbReference type="Proteomes" id="UP000192276"/>
    </source>
</evidence>
<comment type="similarity">
    <text evidence="2">Belongs to the SusD family.</text>
</comment>
<evidence type="ECO:0000256" key="5">
    <source>
        <dbReference type="ARBA" id="ARBA00023237"/>
    </source>
</evidence>
<dbReference type="SUPFAM" id="SSF48452">
    <property type="entry name" value="TPR-like"/>
    <property type="match status" value="1"/>
</dbReference>
<feature type="domain" description="RagB/SusD" evidence="6">
    <location>
        <begin position="384"/>
        <end position="456"/>
    </location>
</feature>
<keyword evidence="4" id="KW-0472">Membrane</keyword>
<evidence type="ECO:0000259" key="7">
    <source>
        <dbReference type="Pfam" id="PF14322"/>
    </source>
</evidence>
<dbReference type="Gene3D" id="1.25.40.390">
    <property type="match status" value="1"/>
</dbReference>
<dbReference type="STRING" id="550983.A4R26_22570"/>
<reference evidence="9" key="1">
    <citation type="submission" date="2016-04" db="EMBL/GenBank/DDBJ databases">
        <authorList>
            <person name="Chen L."/>
            <person name="Zhuang W."/>
            <person name="Wang G."/>
        </authorList>
    </citation>
    <scope>NUCLEOTIDE SEQUENCE [LARGE SCALE GENOMIC DNA]</scope>
    <source>
        <strain evidence="9">208</strain>
    </source>
</reference>
<dbReference type="Proteomes" id="UP000192276">
    <property type="component" value="Unassembled WGS sequence"/>
</dbReference>
<evidence type="ECO:0000256" key="2">
    <source>
        <dbReference type="ARBA" id="ARBA00006275"/>
    </source>
</evidence>
<dbReference type="PROSITE" id="PS51257">
    <property type="entry name" value="PROKAR_LIPOPROTEIN"/>
    <property type="match status" value="1"/>
</dbReference>
<evidence type="ECO:0000259" key="6">
    <source>
        <dbReference type="Pfam" id="PF07980"/>
    </source>
</evidence>
<organism evidence="8 9">
    <name type="scientific">Niastella populi</name>
    <dbReference type="NCBI Taxonomy" id="550983"/>
    <lineage>
        <taxon>Bacteria</taxon>
        <taxon>Pseudomonadati</taxon>
        <taxon>Bacteroidota</taxon>
        <taxon>Chitinophagia</taxon>
        <taxon>Chitinophagales</taxon>
        <taxon>Chitinophagaceae</taxon>
        <taxon>Niastella</taxon>
    </lineage>
</organism>
<dbReference type="InterPro" id="IPR011990">
    <property type="entry name" value="TPR-like_helical_dom_sf"/>
</dbReference>
<dbReference type="RefSeq" id="WP_165760307.1">
    <property type="nucleotide sequence ID" value="NZ_LWBP01000187.1"/>
</dbReference>
<evidence type="ECO:0000256" key="1">
    <source>
        <dbReference type="ARBA" id="ARBA00004442"/>
    </source>
</evidence>
<name>A0A1V9FK77_9BACT</name>
<dbReference type="Pfam" id="PF07980">
    <property type="entry name" value="SusD_RagB"/>
    <property type="match status" value="1"/>
</dbReference>
<protein>
    <recommendedName>
        <fullName evidence="10">SusD-like N-terminal domain-containing protein</fullName>
    </recommendedName>
</protein>
<dbReference type="InterPro" id="IPR033985">
    <property type="entry name" value="SusD-like_N"/>
</dbReference>
<dbReference type="GO" id="GO:0009279">
    <property type="term" value="C:cell outer membrane"/>
    <property type="evidence" value="ECO:0007669"/>
    <property type="project" value="UniProtKB-SubCell"/>
</dbReference>
<dbReference type="AlphaFoldDB" id="A0A1V9FK77"/>
<evidence type="ECO:0000256" key="4">
    <source>
        <dbReference type="ARBA" id="ARBA00023136"/>
    </source>
</evidence>
<keyword evidence="5" id="KW-0998">Cell outer membrane</keyword>